<feature type="signal peptide" evidence="1">
    <location>
        <begin position="1"/>
        <end position="21"/>
    </location>
</feature>
<comment type="caution">
    <text evidence="3">The sequence shown here is derived from an EMBL/GenBank/DDBJ whole genome shotgun (WGS) entry which is preliminary data.</text>
</comment>
<keyword evidence="1" id="KW-0732">Signal</keyword>
<accession>A0A9X2P4L9</accession>
<dbReference type="Pfam" id="PF19780">
    <property type="entry name" value="DUF6265"/>
    <property type="match status" value="1"/>
</dbReference>
<evidence type="ECO:0000313" key="3">
    <source>
        <dbReference type="EMBL" id="MCR9013485.1"/>
    </source>
</evidence>
<feature type="chain" id="PRO_5040736230" evidence="1">
    <location>
        <begin position="22"/>
        <end position="167"/>
    </location>
</feature>
<sequence length="167" mass="19234">MTNKSFLLFLMAFLIFGKTSAQEVLYLDKDQAAGNGSIQQLDWIVGYWSGTGLGGECDELWLPAQDNSMVGTFRFMMNGSLIFSEYMNMVEEDGRLFLKLKHFNRDLSAWEEKEEWTIFKFIKTESQTAYFSGITFHRDGDELILKLALTNDGVKSIEEFRYKKTGL</sequence>
<reference evidence="3" key="1">
    <citation type="submission" date="2022-08" db="EMBL/GenBank/DDBJ databases">
        <authorList>
            <person name="Zhang D."/>
        </authorList>
    </citation>
    <scope>NUCLEOTIDE SEQUENCE</scope>
    <source>
        <strain evidence="3">XJ19-11</strain>
    </source>
</reference>
<gene>
    <name evidence="3" type="ORF">NU887_00490</name>
</gene>
<feature type="domain" description="DUF6265" evidence="2">
    <location>
        <begin position="42"/>
        <end position="145"/>
    </location>
</feature>
<name>A0A9X2P4L9_9BACT</name>
<evidence type="ECO:0000256" key="1">
    <source>
        <dbReference type="SAM" id="SignalP"/>
    </source>
</evidence>
<dbReference type="InterPro" id="IPR046232">
    <property type="entry name" value="DUF6265"/>
</dbReference>
<evidence type="ECO:0000313" key="4">
    <source>
        <dbReference type="Proteomes" id="UP001142175"/>
    </source>
</evidence>
<dbReference type="Proteomes" id="UP001142175">
    <property type="component" value="Unassembled WGS sequence"/>
</dbReference>
<dbReference type="AlphaFoldDB" id="A0A9X2P4L9"/>
<organism evidence="3 4">
    <name type="scientific">Aquiflexum gelatinilyticum</name>
    <dbReference type="NCBI Taxonomy" id="2961943"/>
    <lineage>
        <taxon>Bacteria</taxon>
        <taxon>Pseudomonadati</taxon>
        <taxon>Bacteroidota</taxon>
        <taxon>Cytophagia</taxon>
        <taxon>Cytophagales</taxon>
        <taxon>Cyclobacteriaceae</taxon>
        <taxon>Aquiflexum</taxon>
    </lineage>
</organism>
<keyword evidence="4" id="KW-1185">Reference proteome</keyword>
<proteinExistence type="predicted"/>
<protein>
    <submittedName>
        <fullName evidence="3">DUF6265 family protein</fullName>
    </submittedName>
</protein>
<evidence type="ECO:0000259" key="2">
    <source>
        <dbReference type="Pfam" id="PF19780"/>
    </source>
</evidence>
<dbReference type="RefSeq" id="WP_258421388.1">
    <property type="nucleotide sequence ID" value="NZ_JANSUY010000001.1"/>
</dbReference>
<dbReference type="EMBL" id="JANSUY010000001">
    <property type="protein sequence ID" value="MCR9013485.1"/>
    <property type="molecule type" value="Genomic_DNA"/>
</dbReference>